<dbReference type="GO" id="GO:0044773">
    <property type="term" value="P:mitotic DNA damage checkpoint signaling"/>
    <property type="evidence" value="ECO:0007669"/>
    <property type="project" value="TreeGrafter"/>
</dbReference>
<dbReference type="PROSITE" id="PS50011">
    <property type="entry name" value="PROTEIN_KINASE_DOM"/>
    <property type="match status" value="1"/>
</dbReference>
<evidence type="ECO:0000259" key="2">
    <source>
        <dbReference type="PROSITE" id="PS50011"/>
    </source>
</evidence>
<dbReference type="Proteomes" id="UP000748756">
    <property type="component" value="Unassembled WGS sequence"/>
</dbReference>
<dbReference type="InterPro" id="IPR000719">
    <property type="entry name" value="Prot_kinase_dom"/>
</dbReference>
<dbReference type="EMBL" id="JAAAUQ010002577">
    <property type="protein sequence ID" value="KAF9122430.1"/>
    <property type="molecule type" value="Genomic_DNA"/>
</dbReference>
<dbReference type="OrthoDB" id="541276at2759"/>
<reference evidence="3" key="1">
    <citation type="journal article" date="2020" name="Fungal Divers.">
        <title>Resolving the Mortierellaceae phylogeny through synthesis of multi-gene phylogenetics and phylogenomics.</title>
        <authorList>
            <person name="Vandepol N."/>
            <person name="Liber J."/>
            <person name="Desiro A."/>
            <person name="Na H."/>
            <person name="Kennedy M."/>
            <person name="Barry K."/>
            <person name="Grigoriev I.V."/>
            <person name="Miller A.N."/>
            <person name="O'Donnell K."/>
            <person name="Stajich J.E."/>
            <person name="Bonito G."/>
        </authorList>
    </citation>
    <scope>NUCLEOTIDE SEQUENCE</scope>
    <source>
        <strain evidence="3">NRRL 6426</strain>
    </source>
</reference>
<feature type="region of interest" description="Disordered" evidence="1">
    <location>
        <begin position="139"/>
        <end position="172"/>
    </location>
</feature>
<feature type="compositionally biased region" description="Low complexity" evidence="1">
    <location>
        <begin position="142"/>
        <end position="168"/>
    </location>
</feature>
<name>A0A9P5R542_9FUNG</name>
<dbReference type="SUPFAM" id="SSF56112">
    <property type="entry name" value="Protein kinase-like (PK-like)"/>
    <property type="match status" value="1"/>
</dbReference>
<sequence>LAAEQKEAELEARGFFDPARRWKGRDVYPRPANWVYCRRDPMQEVKNRRLLNEAWFIDYLKDGPGICKMTRVVETATKFYFVMELAQSDLNSYSNGINMREEEIRHILKPIFECLKYAHSQDITHRDIKKDWLRNNGHAEGSTHLKSKSGSSKSNTLNTLNTYTSHNTMVNNNHHNGRAAALRILNDSSSILSSTFANESSCMDMTDDADGRSSMDSSTLYNFDHRFDAFLADWGLAVEHDCNSGRKPVGTPLYAAPEVVRKMKRIRRREWINYRACDIWSLGVTMFVVASGIYPYHTHDALEAQSPPNWAALESSGMSREYIAFTQRLMNLTAEHRPSAAEACNDPWLQG</sequence>
<dbReference type="InterPro" id="IPR011009">
    <property type="entry name" value="Kinase-like_dom_sf"/>
</dbReference>
<evidence type="ECO:0000256" key="1">
    <source>
        <dbReference type="SAM" id="MobiDB-lite"/>
    </source>
</evidence>
<dbReference type="GO" id="GO:0005634">
    <property type="term" value="C:nucleus"/>
    <property type="evidence" value="ECO:0007669"/>
    <property type="project" value="TreeGrafter"/>
</dbReference>
<feature type="non-terminal residue" evidence="3">
    <location>
        <position position="1"/>
    </location>
</feature>
<dbReference type="PANTHER" id="PTHR44167">
    <property type="entry name" value="OVARIAN-SPECIFIC SERINE/THREONINE-PROTEIN KINASE LOK-RELATED"/>
    <property type="match status" value="1"/>
</dbReference>
<organism evidence="3 4">
    <name type="scientific">Linnemannia schmuckeri</name>
    <dbReference type="NCBI Taxonomy" id="64567"/>
    <lineage>
        <taxon>Eukaryota</taxon>
        <taxon>Fungi</taxon>
        <taxon>Fungi incertae sedis</taxon>
        <taxon>Mucoromycota</taxon>
        <taxon>Mortierellomycotina</taxon>
        <taxon>Mortierellomycetes</taxon>
        <taxon>Mortierellales</taxon>
        <taxon>Mortierellaceae</taxon>
        <taxon>Linnemannia</taxon>
    </lineage>
</organism>
<protein>
    <recommendedName>
        <fullName evidence="2">Protein kinase domain-containing protein</fullName>
    </recommendedName>
</protein>
<dbReference type="Gene3D" id="1.10.510.10">
    <property type="entry name" value="Transferase(Phosphotransferase) domain 1"/>
    <property type="match status" value="2"/>
</dbReference>
<dbReference type="GO" id="GO:0005737">
    <property type="term" value="C:cytoplasm"/>
    <property type="evidence" value="ECO:0007669"/>
    <property type="project" value="TreeGrafter"/>
</dbReference>
<accession>A0A9P5R542</accession>
<feature type="domain" description="Protein kinase" evidence="2">
    <location>
        <begin position="1"/>
        <end position="349"/>
    </location>
</feature>
<dbReference type="GO" id="GO:0005524">
    <property type="term" value="F:ATP binding"/>
    <property type="evidence" value="ECO:0007669"/>
    <property type="project" value="InterPro"/>
</dbReference>
<dbReference type="AlphaFoldDB" id="A0A9P5R542"/>
<evidence type="ECO:0000313" key="3">
    <source>
        <dbReference type="EMBL" id="KAF9122430.1"/>
    </source>
</evidence>
<proteinExistence type="predicted"/>
<dbReference type="PANTHER" id="PTHR44167:SF24">
    <property type="entry name" value="SERINE_THREONINE-PROTEIN KINASE CHK2"/>
    <property type="match status" value="1"/>
</dbReference>
<comment type="caution">
    <text evidence="3">The sequence shown here is derived from an EMBL/GenBank/DDBJ whole genome shotgun (WGS) entry which is preliminary data.</text>
</comment>
<dbReference type="Pfam" id="PF00069">
    <property type="entry name" value="Pkinase"/>
    <property type="match status" value="2"/>
</dbReference>
<dbReference type="SMART" id="SM00220">
    <property type="entry name" value="S_TKc"/>
    <property type="match status" value="1"/>
</dbReference>
<gene>
    <name evidence="3" type="ORF">BG015_005553</name>
</gene>
<evidence type="ECO:0000313" key="4">
    <source>
        <dbReference type="Proteomes" id="UP000748756"/>
    </source>
</evidence>
<keyword evidence="4" id="KW-1185">Reference proteome</keyword>
<dbReference type="GO" id="GO:0004674">
    <property type="term" value="F:protein serine/threonine kinase activity"/>
    <property type="evidence" value="ECO:0007669"/>
    <property type="project" value="TreeGrafter"/>
</dbReference>